<gene>
    <name evidence="2" type="ORF">CLAFUR5_04039</name>
</gene>
<dbReference type="EMBL" id="CP090166">
    <property type="protein sequence ID" value="UJO16606.1"/>
    <property type="molecule type" value="Genomic_DNA"/>
</dbReference>
<name>A0A9Q8P809_PASFU</name>
<feature type="compositionally biased region" description="Basic and acidic residues" evidence="1">
    <location>
        <begin position="186"/>
        <end position="198"/>
    </location>
</feature>
<evidence type="ECO:0000313" key="2">
    <source>
        <dbReference type="EMBL" id="UJO16606.1"/>
    </source>
</evidence>
<protein>
    <submittedName>
        <fullName evidence="2">Uncharacterized protein</fullName>
    </submittedName>
</protein>
<feature type="compositionally biased region" description="Basic and acidic residues" evidence="1">
    <location>
        <begin position="209"/>
        <end position="220"/>
    </location>
</feature>
<reference evidence="2" key="2">
    <citation type="journal article" date="2022" name="Microb. Genom.">
        <title>A chromosome-scale genome assembly of the tomato pathogen Cladosporium fulvum reveals a compartmentalized genome architecture and the presence of a dispensable chromosome.</title>
        <authorList>
            <person name="Zaccaron A.Z."/>
            <person name="Chen L.H."/>
            <person name="Samaras A."/>
            <person name="Stergiopoulos I."/>
        </authorList>
    </citation>
    <scope>NUCLEOTIDE SEQUENCE</scope>
    <source>
        <strain evidence="2">Race5_Kim</strain>
    </source>
</reference>
<reference evidence="2" key="1">
    <citation type="submission" date="2021-12" db="EMBL/GenBank/DDBJ databases">
        <authorList>
            <person name="Zaccaron A."/>
            <person name="Stergiopoulos I."/>
        </authorList>
    </citation>
    <scope>NUCLEOTIDE SEQUENCE</scope>
    <source>
        <strain evidence="2">Race5_Kim</strain>
    </source>
</reference>
<feature type="compositionally biased region" description="Polar residues" evidence="1">
    <location>
        <begin position="240"/>
        <end position="252"/>
    </location>
</feature>
<evidence type="ECO:0000313" key="3">
    <source>
        <dbReference type="Proteomes" id="UP000756132"/>
    </source>
</evidence>
<feature type="region of interest" description="Disordered" evidence="1">
    <location>
        <begin position="83"/>
        <end position="287"/>
    </location>
</feature>
<dbReference type="Proteomes" id="UP000756132">
    <property type="component" value="Chromosome 4"/>
</dbReference>
<dbReference type="KEGG" id="ffu:CLAFUR5_04039"/>
<organism evidence="2 3">
    <name type="scientific">Passalora fulva</name>
    <name type="common">Tomato leaf mold</name>
    <name type="synonym">Cladosporium fulvum</name>
    <dbReference type="NCBI Taxonomy" id="5499"/>
    <lineage>
        <taxon>Eukaryota</taxon>
        <taxon>Fungi</taxon>
        <taxon>Dikarya</taxon>
        <taxon>Ascomycota</taxon>
        <taxon>Pezizomycotina</taxon>
        <taxon>Dothideomycetes</taxon>
        <taxon>Dothideomycetidae</taxon>
        <taxon>Mycosphaerellales</taxon>
        <taxon>Mycosphaerellaceae</taxon>
        <taxon>Fulvia</taxon>
    </lineage>
</organism>
<dbReference type="RefSeq" id="XP_047760972.1">
    <property type="nucleotide sequence ID" value="XM_047903187.1"/>
</dbReference>
<feature type="compositionally biased region" description="Polar residues" evidence="1">
    <location>
        <begin position="87"/>
        <end position="109"/>
    </location>
</feature>
<dbReference type="AlphaFoldDB" id="A0A9Q8P809"/>
<keyword evidence="3" id="KW-1185">Reference proteome</keyword>
<sequence>MKSVAHGEKNIRNVEPDTRPIHFWPYEKLDDRTHEATAMNRATVTPSQSTGPAEETQEEWFRRVHAEGVRKYGVDLTMAKETADATPHQTTELSSSEQVTVPSQTSPSVAAQHRDGFSSSAQEPPAIPGSLADVLEPGDIQSSAGAAVDSSPVEGDVSQHLTSTDAEITAEEYSTVDRNNRSKHFQSAEKTRLSDPIRNRFAALTKRKLGGDKKGQRANEESEATEPQAKKAKLNKNKGAPSTASEKAMTQQREGKHTTITDPFRQLTSGPNHNAGNEFTSPGRVSR</sequence>
<evidence type="ECO:0000256" key="1">
    <source>
        <dbReference type="SAM" id="MobiDB-lite"/>
    </source>
</evidence>
<dbReference type="GeneID" id="71983917"/>
<accession>A0A9Q8P809</accession>
<feature type="compositionally biased region" description="Polar residues" evidence="1">
    <location>
        <begin position="260"/>
        <end position="280"/>
    </location>
</feature>
<proteinExistence type="predicted"/>